<evidence type="ECO:0000313" key="3">
    <source>
        <dbReference type="EMBL" id="EEF40852.1"/>
    </source>
</evidence>
<dbReference type="NCBIfam" id="TIGR01640">
    <property type="entry name" value="F_box_assoc_1"/>
    <property type="match status" value="1"/>
</dbReference>
<evidence type="ECO:0000259" key="2">
    <source>
        <dbReference type="Pfam" id="PF24750"/>
    </source>
</evidence>
<keyword evidence="4" id="KW-1185">Reference proteome</keyword>
<dbReference type="STRING" id="3988.B9S6G2"/>
<evidence type="ECO:0000259" key="1">
    <source>
        <dbReference type="Pfam" id="PF00646"/>
    </source>
</evidence>
<protein>
    <submittedName>
        <fullName evidence="3">Uncharacterized protein</fullName>
    </submittedName>
</protein>
<dbReference type="PANTHER" id="PTHR35546">
    <property type="entry name" value="F-BOX PROTEIN INTERACTION DOMAIN PROTEIN-RELATED"/>
    <property type="match status" value="1"/>
</dbReference>
<dbReference type="SUPFAM" id="SSF81383">
    <property type="entry name" value="F-box domain"/>
    <property type="match status" value="1"/>
</dbReference>
<dbReference type="Gene3D" id="1.20.1280.50">
    <property type="match status" value="1"/>
</dbReference>
<dbReference type="eggNOG" id="ENOG502RQDC">
    <property type="taxonomic scope" value="Eukaryota"/>
</dbReference>
<feature type="domain" description="F-box protein At3g26010-like beta-propeller" evidence="2">
    <location>
        <begin position="108"/>
        <end position="281"/>
    </location>
</feature>
<dbReference type="OrthoDB" id="1916346at2759"/>
<feature type="domain" description="F-box" evidence="1">
    <location>
        <begin position="27"/>
        <end position="55"/>
    </location>
</feature>
<dbReference type="InterPro" id="IPR056592">
    <property type="entry name" value="Beta-prop_At3g26010-like"/>
</dbReference>
<name>B9S6G2_RICCO</name>
<dbReference type="InterPro" id="IPR001810">
    <property type="entry name" value="F-box_dom"/>
</dbReference>
<dbReference type="KEGG" id="rcu:8273403"/>
<sequence>MDRAKKGGTYTANRNHRIYMDLKDIVREHALRYLPAKSLCRFTSVCRDWRLYISTPFLAHNQSNSFGDVSGLFCQSDSSLPSFISLDVMAYGVPDPSLKFLPELVDIRCSSNGLLCCQGHTGYKAYYICNPVTRQWKKLPRPDANHGSDPALVLVYEPSLLNFVAEYKLICAFQSDLDGLEFEIYSSVEGSWRTFGEICFGNRRIIPSTGVYVDGVIYWRSESLRIVAFDLASERSTLLYLPLRSGALGVANGKLCSASMHGSKVTVAELTNAYTNTMQMNSKTRAWETRDITLNYTVFDGRSDNGILVFIGEVLVIQLGRTLISCHMKTEHIKQLATEDEHHARMIPYVNSLVEV</sequence>
<dbReference type="GO" id="GO:0004842">
    <property type="term" value="F:ubiquitin-protein transferase activity"/>
    <property type="evidence" value="ECO:0000318"/>
    <property type="project" value="GO_Central"/>
</dbReference>
<dbReference type="InParanoid" id="B9S6G2"/>
<dbReference type="AlphaFoldDB" id="B9S6G2"/>
<dbReference type="GO" id="GO:0000151">
    <property type="term" value="C:ubiquitin ligase complex"/>
    <property type="evidence" value="ECO:0000318"/>
    <property type="project" value="GO_Central"/>
</dbReference>
<dbReference type="GO" id="GO:0031146">
    <property type="term" value="P:SCF-dependent proteasomal ubiquitin-dependent protein catabolic process"/>
    <property type="evidence" value="ECO:0000318"/>
    <property type="project" value="GO_Central"/>
</dbReference>
<dbReference type="InterPro" id="IPR036047">
    <property type="entry name" value="F-box-like_dom_sf"/>
</dbReference>
<dbReference type="Pfam" id="PF24750">
    <property type="entry name" value="b-prop_At3g26010-like"/>
    <property type="match status" value="1"/>
</dbReference>
<organism evidence="3 4">
    <name type="scientific">Ricinus communis</name>
    <name type="common">Castor bean</name>
    <dbReference type="NCBI Taxonomy" id="3988"/>
    <lineage>
        <taxon>Eukaryota</taxon>
        <taxon>Viridiplantae</taxon>
        <taxon>Streptophyta</taxon>
        <taxon>Embryophyta</taxon>
        <taxon>Tracheophyta</taxon>
        <taxon>Spermatophyta</taxon>
        <taxon>Magnoliopsida</taxon>
        <taxon>eudicotyledons</taxon>
        <taxon>Gunneridae</taxon>
        <taxon>Pentapetalae</taxon>
        <taxon>rosids</taxon>
        <taxon>fabids</taxon>
        <taxon>Malpighiales</taxon>
        <taxon>Euphorbiaceae</taxon>
        <taxon>Acalyphoideae</taxon>
        <taxon>Acalypheae</taxon>
        <taxon>Ricinus</taxon>
    </lineage>
</organism>
<reference evidence="4" key="1">
    <citation type="journal article" date="2010" name="Nat. Biotechnol.">
        <title>Draft genome sequence of the oilseed species Ricinus communis.</title>
        <authorList>
            <person name="Chan A.P."/>
            <person name="Crabtree J."/>
            <person name="Zhao Q."/>
            <person name="Lorenzi H."/>
            <person name="Orvis J."/>
            <person name="Puiu D."/>
            <person name="Melake-Berhan A."/>
            <person name="Jones K.M."/>
            <person name="Redman J."/>
            <person name="Chen G."/>
            <person name="Cahoon E.B."/>
            <person name="Gedil M."/>
            <person name="Stanke M."/>
            <person name="Haas B.J."/>
            <person name="Wortman J.R."/>
            <person name="Fraser-Liggett C.M."/>
            <person name="Ravel J."/>
            <person name="Rabinowicz P.D."/>
        </authorList>
    </citation>
    <scope>NUCLEOTIDE SEQUENCE [LARGE SCALE GENOMIC DNA]</scope>
    <source>
        <strain evidence="4">cv. Hale</strain>
    </source>
</reference>
<dbReference type="Proteomes" id="UP000008311">
    <property type="component" value="Unassembled WGS sequence"/>
</dbReference>
<dbReference type="EMBL" id="EQ973879">
    <property type="protein sequence ID" value="EEF40852.1"/>
    <property type="molecule type" value="Genomic_DNA"/>
</dbReference>
<dbReference type="Pfam" id="PF00646">
    <property type="entry name" value="F-box"/>
    <property type="match status" value="1"/>
</dbReference>
<dbReference type="PANTHER" id="PTHR35546:SF100">
    <property type="entry name" value="F-BOX DOMAIN-CONTAINING PROTEIN"/>
    <property type="match status" value="1"/>
</dbReference>
<dbReference type="InterPro" id="IPR055290">
    <property type="entry name" value="At3g26010-like"/>
</dbReference>
<proteinExistence type="predicted"/>
<accession>B9S6G2</accession>
<evidence type="ECO:0000313" key="4">
    <source>
        <dbReference type="Proteomes" id="UP000008311"/>
    </source>
</evidence>
<dbReference type="InterPro" id="IPR017451">
    <property type="entry name" value="F-box-assoc_interact_dom"/>
</dbReference>
<dbReference type="GO" id="GO:0006355">
    <property type="term" value="P:regulation of DNA-templated transcription"/>
    <property type="evidence" value="ECO:0000318"/>
    <property type="project" value="GO_Central"/>
</dbReference>
<gene>
    <name evidence="3" type="ORF">RCOM_0536180</name>
</gene>